<protein>
    <submittedName>
        <fullName evidence="1">Uncharacterized protein</fullName>
    </submittedName>
</protein>
<evidence type="ECO:0000313" key="2">
    <source>
        <dbReference type="Proteomes" id="UP000609879"/>
    </source>
</evidence>
<name>A0ABQ3Y0G3_9ACTN</name>
<dbReference type="Proteomes" id="UP000609879">
    <property type="component" value="Unassembled WGS sequence"/>
</dbReference>
<keyword evidence="2" id="KW-1185">Reference proteome</keyword>
<dbReference type="RefSeq" id="WP_203761366.1">
    <property type="nucleotide sequence ID" value="NZ_BAAABO010000029.1"/>
</dbReference>
<proteinExistence type="predicted"/>
<evidence type="ECO:0000313" key="1">
    <source>
        <dbReference type="EMBL" id="GID73447.1"/>
    </source>
</evidence>
<dbReference type="EMBL" id="BOMI01000033">
    <property type="protein sequence ID" value="GID73447.1"/>
    <property type="molecule type" value="Genomic_DNA"/>
</dbReference>
<reference evidence="1 2" key="1">
    <citation type="submission" date="2021-01" db="EMBL/GenBank/DDBJ databases">
        <title>Whole genome shotgun sequence of Actinoplanes deccanensis NBRC 13994.</title>
        <authorList>
            <person name="Komaki H."/>
            <person name="Tamura T."/>
        </authorList>
    </citation>
    <scope>NUCLEOTIDE SEQUENCE [LARGE SCALE GENOMIC DNA]</scope>
    <source>
        <strain evidence="1 2">NBRC 13994</strain>
    </source>
</reference>
<accession>A0ABQ3Y0G3</accession>
<comment type="caution">
    <text evidence="1">The sequence shown here is derived from an EMBL/GenBank/DDBJ whole genome shotgun (WGS) entry which is preliminary data.</text>
</comment>
<sequence>MSNSVLDEQGDVGLYNAPDGERWIFRDNVCHGLRMGGAGGITTLYKEGQGVPAVRIRAEGRDWVARWEQSKAVAFRHDTRYGLIAKVARRLLQPAACCRREQL</sequence>
<gene>
    <name evidence="1" type="ORF">Ade02nite_20880</name>
</gene>
<organism evidence="1 2">
    <name type="scientific">Paractinoplanes deccanensis</name>
    <dbReference type="NCBI Taxonomy" id="113561"/>
    <lineage>
        <taxon>Bacteria</taxon>
        <taxon>Bacillati</taxon>
        <taxon>Actinomycetota</taxon>
        <taxon>Actinomycetes</taxon>
        <taxon>Micromonosporales</taxon>
        <taxon>Micromonosporaceae</taxon>
        <taxon>Paractinoplanes</taxon>
    </lineage>
</organism>